<feature type="domain" description="Peptidase M50" evidence="12">
    <location>
        <begin position="15"/>
        <end position="449"/>
    </location>
</feature>
<evidence type="ECO:0000313" key="14">
    <source>
        <dbReference type="Proteomes" id="UP000019265"/>
    </source>
</evidence>
<dbReference type="HOGENOM" id="CLU_025778_1_3_14"/>
<keyword evidence="8 11" id="KW-1133">Transmembrane helix</keyword>
<comment type="cofactor">
    <cofactor evidence="1">
        <name>Zn(2+)</name>
        <dbReference type="ChEBI" id="CHEBI:29105"/>
    </cofactor>
</comment>
<evidence type="ECO:0000256" key="5">
    <source>
        <dbReference type="ARBA" id="ARBA00022692"/>
    </source>
</evidence>
<comment type="similarity">
    <text evidence="3">Belongs to the peptidase M50B family.</text>
</comment>
<feature type="transmembrane region" description="Helical" evidence="11">
    <location>
        <begin position="6"/>
        <end position="24"/>
    </location>
</feature>
<dbReference type="PANTHER" id="PTHR42837">
    <property type="entry name" value="REGULATOR OF SIGMA-E PROTEASE RSEP"/>
    <property type="match status" value="1"/>
</dbReference>
<dbReference type="OrthoDB" id="9782003at2"/>
<proteinExistence type="inferred from homology"/>
<dbReference type="STRING" id="1276257.SSABA_v1c05770"/>
<reference evidence="13 14" key="1">
    <citation type="journal article" date="2014" name="Genome Biol. Evol.">
        <title>Molecular evolution of the substrate utilization strategies and putative virulence factors in mosquito-associated Spiroplasma species.</title>
        <authorList>
            <person name="Chang T.H."/>
            <person name="Lo W.S."/>
            <person name="Ku C."/>
            <person name="Chen L.L."/>
            <person name="Kuo C.H."/>
        </authorList>
    </citation>
    <scope>NUCLEOTIDE SEQUENCE [LARGE SCALE GENOMIC DNA]</scope>
    <source>
        <strain evidence="13">Ar-1343</strain>
    </source>
</reference>
<feature type="transmembrane region" description="Helical" evidence="11">
    <location>
        <begin position="437"/>
        <end position="456"/>
    </location>
</feature>
<name>W6AAE7_9MOLU</name>
<dbReference type="InterPro" id="IPR004387">
    <property type="entry name" value="Pept_M50_Zn"/>
</dbReference>
<keyword evidence="9 13" id="KW-0482">Metalloprotease</keyword>
<dbReference type="InterPro" id="IPR008915">
    <property type="entry name" value="Peptidase_M50"/>
</dbReference>
<feature type="transmembrane region" description="Helical" evidence="11">
    <location>
        <begin position="107"/>
        <end position="131"/>
    </location>
</feature>
<evidence type="ECO:0000259" key="12">
    <source>
        <dbReference type="Pfam" id="PF02163"/>
    </source>
</evidence>
<dbReference type="GO" id="GO:0016020">
    <property type="term" value="C:membrane"/>
    <property type="evidence" value="ECO:0007669"/>
    <property type="project" value="UniProtKB-SubCell"/>
</dbReference>
<evidence type="ECO:0000256" key="2">
    <source>
        <dbReference type="ARBA" id="ARBA00004141"/>
    </source>
</evidence>
<dbReference type="GO" id="GO:0006508">
    <property type="term" value="P:proteolysis"/>
    <property type="evidence" value="ECO:0007669"/>
    <property type="project" value="UniProtKB-KW"/>
</dbReference>
<dbReference type="KEGG" id="ssab:SSABA_v1c05770"/>
<keyword evidence="5 11" id="KW-0812">Transmembrane</keyword>
<evidence type="ECO:0000313" key="13">
    <source>
        <dbReference type="EMBL" id="AHI53981.1"/>
    </source>
</evidence>
<evidence type="ECO:0000256" key="10">
    <source>
        <dbReference type="ARBA" id="ARBA00023136"/>
    </source>
</evidence>
<evidence type="ECO:0000256" key="1">
    <source>
        <dbReference type="ARBA" id="ARBA00001947"/>
    </source>
</evidence>
<dbReference type="PANTHER" id="PTHR42837:SF2">
    <property type="entry name" value="MEMBRANE METALLOPROTEASE ARASP2, CHLOROPLASTIC-RELATED"/>
    <property type="match status" value="1"/>
</dbReference>
<dbReference type="Pfam" id="PF02163">
    <property type="entry name" value="Peptidase_M50"/>
    <property type="match status" value="1"/>
</dbReference>
<dbReference type="Proteomes" id="UP000019265">
    <property type="component" value="Chromosome"/>
</dbReference>
<evidence type="ECO:0000256" key="3">
    <source>
        <dbReference type="ARBA" id="ARBA00007931"/>
    </source>
</evidence>
<dbReference type="AlphaFoldDB" id="W6AAE7"/>
<evidence type="ECO:0000256" key="11">
    <source>
        <dbReference type="SAM" id="Phobius"/>
    </source>
</evidence>
<keyword evidence="7" id="KW-0862">Zinc</keyword>
<sequence length="460" mass="52447">MPAWLEIIFGLVLGLIVLQIVITLHELGHFLIAKICKAYVYEFSVGLGPKIFTIKGKETWFTMRWIPFGGYCSIASDRADPPVGREEEEKNIPDARKMDYIARWKRFFIILGGIAVNLFLALFLITTIYAATGVKKNDMQFYGANYDENKIAYNLLKSSPQVEEVNQQYVIWGWQVIQQNYNADATQPVSPENDESTVILFNNIDRAAFENDDFLKLSSDIPSKLLINDFKSNHAVTYEKTVYNFVNNLNFKDVNNESTTYIRFAFKKVDRYNGAVQQISSPKAVNEEHNLVLTDWSESYDPAKLKELQLDSNFSKSHFAPGDSVGIAPPNRYFKSAGAGYAFGWQDTFVQSWQIMKAFGKMFTFDFSGVASPFQTANQSLLNFTAGPASFFLYIAFISANLFVLNLIPIPPLDGYRVLENFIELCIRREISDKFKILISVIGILLFLMIFIFVIFKDFL</sequence>
<organism evidence="13 14">
    <name type="scientific">Spiroplasma sabaudiense Ar-1343</name>
    <dbReference type="NCBI Taxonomy" id="1276257"/>
    <lineage>
        <taxon>Bacteria</taxon>
        <taxon>Bacillati</taxon>
        <taxon>Mycoplasmatota</taxon>
        <taxon>Mollicutes</taxon>
        <taxon>Entomoplasmatales</taxon>
        <taxon>Spiroplasmataceae</taxon>
        <taxon>Spiroplasma</taxon>
    </lineage>
</organism>
<dbReference type="eggNOG" id="COG0750">
    <property type="taxonomic scope" value="Bacteria"/>
</dbReference>
<feature type="transmembrane region" description="Helical" evidence="11">
    <location>
        <begin position="391"/>
        <end position="408"/>
    </location>
</feature>
<dbReference type="GO" id="GO:0004222">
    <property type="term" value="F:metalloendopeptidase activity"/>
    <property type="evidence" value="ECO:0007669"/>
    <property type="project" value="InterPro"/>
</dbReference>
<keyword evidence="10 11" id="KW-0472">Membrane</keyword>
<evidence type="ECO:0000256" key="6">
    <source>
        <dbReference type="ARBA" id="ARBA00022801"/>
    </source>
</evidence>
<dbReference type="RefSeq" id="WP_025251119.1">
    <property type="nucleotide sequence ID" value="NZ_CP006934.1"/>
</dbReference>
<dbReference type="PATRIC" id="fig|1276257.3.peg.588"/>
<keyword evidence="6" id="KW-0378">Hydrolase</keyword>
<accession>W6AAE7</accession>
<protein>
    <submittedName>
        <fullName evidence="13">Inner membrane zinc metalloprotease</fullName>
    </submittedName>
</protein>
<evidence type="ECO:0000256" key="8">
    <source>
        <dbReference type="ARBA" id="ARBA00022989"/>
    </source>
</evidence>
<evidence type="ECO:0000256" key="9">
    <source>
        <dbReference type="ARBA" id="ARBA00023049"/>
    </source>
</evidence>
<evidence type="ECO:0000256" key="7">
    <source>
        <dbReference type="ARBA" id="ARBA00022833"/>
    </source>
</evidence>
<keyword evidence="4 13" id="KW-0645">Protease</keyword>
<evidence type="ECO:0000256" key="4">
    <source>
        <dbReference type="ARBA" id="ARBA00022670"/>
    </source>
</evidence>
<comment type="subcellular location">
    <subcellularLocation>
        <location evidence="2">Membrane</location>
        <topology evidence="2">Multi-pass membrane protein</topology>
    </subcellularLocation>
</comment>
<gene>
    <name evidence="13" type="primary">rseP</name>
    <name evidence="13" type="ORF">SSABA_v1c05770</name>
</gene>
<dbReference type="EMBL" id="CP006934">
    <property type="protein sequence ID" value="AHI53981.1"/>
    <property type="molecule type" value="Genomic_DNA"/>
</dbReference>
<dbReference type="CDD" id="cd06163">
    <property type="entry name" value="S2P-M50_PDZ_RseP-like"/>
    <property type="match status" value="1"/>
</dbReference>
<keyword evidence="14" id="KW-1185">Reference proteome</keyword>